<reference evidence="2" key="2">
    <citation type="submission" date="2023-02" db="EMBL/GenBank/DDBJ databases">
        <authorList>
            <person name="Swenson N.G."/>
            <person name="Wegrzyn J.L."/>
            <person name="Mcevoy S.L."/>
        </authorList>
    </citation>
    <scope>NUCLEOTIDE SEQUENCE</scope>
    <source>
        <strain evidence="2">91603</strain>
        <tissue evidence="2">Leaf</tissue>
    </source>
</reference>
<evidence type="ECO:0000256" key="1">
    <source>
        <dbReference type="SAM" id="MobiDB-lite"/>
    </source>
</evidence>
<proteinExistence type="predicted"/>
<evidence type="ECO:0000313" key="3">
    <source>
        <dbReference type="Proteomes" id="UP001064489"/>
    </source>
</evidence>
<feature type="region of interest" description="Disordered" evidence="1">
    <location>
        <begin position="40"/>
        <end position="66"/>
    </location>
</feature>
<sequence>MNGYVTAVVNSSRGELSSMMDQVDACIDEGSDQGTEELHFADDENKGSNLGTKELHFMDDDDEGHY</sequence>
<name>A0AAD5JTX6_ACENE</name>
<reference evidence="2" key="1">
    <citation type="journal article" date="2022" name="Plant J.">
        <title>Strategies of tolerance reflected in two North American maple genomes.</title>
        <authorList>
            <person name="McEvoy S.L."/>
            <person name="Sezen U.U."/>
            <person name="Trouern-Trend A."/>
            <person name="McMahon S.M."/>
            <person name="Schaberg P.G."/>
            <person name="Yang J."/>
            <person name="Wegrzyn J.L."/>
            <person name="Swenson N.G."/>
        </authorList>
    </citation>
    <scope>NUCLEOTIDE SEQUENCE</scope>
    <source>
        <strain evidence="2">91603</strain>
    </source>
</reference>
<comment type="caution">
    <text evidence="2">The sequence shown here is derived from an EMBL/GenBank/DDBJ whole genome shotgun (WGS) entry which is preliminary data.</text>
</comment>
<dbReference type="Proteomes" id="UP001064489">
    <property type="component" value="Chromosome 9"/>
</dbReference>
<dbReference type="AlphaFoldDB" id="A0AAD5JTX6"/>
<feature type="compositionally biased region" description="Basic and acidic residues" evidence="1">
    <location>
        <begin position="53"/>
        <end position="66"/>
    </location>
</feature>
<dbReference type="EMBL" id="JAJSOW010000001">
    <property type="protein sequence ID" value="KAI9200980.1"/>
    <property type="molecule type" value="Genomic_DNA"/>
</dbReference>
<evidence type="ECO:0000313" key="2">
    <source>
        <dbReference type="EMBL" id="KAI9200980.1"/>
    </source>
</evidence>
<keyword evidence="3" id="KW-1185">Reference proteome</keyword>
<protein>
    <submittedName>
        <fullName evidence="2">Uncharacterized protein</fullName>
    </submittedName>
</protein>
<gene>
    <name evidence="2" type="ORF">LWI28_016068</name>
</gene>
<accession>A0AAD5JTX6</accession>
<organism evidence="2 3">
    <name type="scientific">Acer negundo</name>
    <name type="common">Box elder</name>
    <dbReference type="NCBI Taxonomy" id="4023"/>
    <lineage>
        <taxon>Eukaryota</taxon>
        <taxon>Viridiplantae</taxon>
        <taxon>Streptophyta</taxon>
        <taxon>Embryophyta</taxon>
        <taxon>Tracheophyta</taxon>
        <taxon>Spermatophyta</taxon>
        <taxon>Magnoliopsida</taxon>
        <taxon>eudicotyledons</taxon>
        <taxon>Gunneridae</taxon>
        <taxon>Pentapetalae</taxon>
        <taxon>rosids</taxon>
        <taxon>malvids</taxon>
        <taxon>Sapindales</taxon>
        <taxon>Sapindaceae</taxon>
        <taxon>Hippocastanoideae</taxon>
        <taxon>Acereae</taxon>
        <taxon>Acer</taxon>
    </lineage>
</organism>